<dbReference type="PANTHER" id="PTHR39188:SF3">
    <property type="entry name" value="STAGE IV SPORULATION PROTEIN FB"/>
    <property type="match status" value="1"/>
</dbReference>
<name>A0A6L5QLZ5_9BURK</name>
<dbReference type="PANTHER" id="PTHR39188">
    <property type="entry name" value="MEMBRANE-ASSOCIATED ZINC METALLOPROTEASE M50B"/>
    <property type="match status" value="1"/>
</dbReference>
<dbReference type="RefSeq" id="WP_154368544.1">
    <property type="nucleotide sequence ID" value="NZ_WKJM01000024.1"/>
</dbReference>
<comment type="cofactor">
    <cofactor evidence="1">
        <name>Zn(2+)</name>
        <dbReference type="ChEBI" id="CHEBI:29105"/>
    </cofactor>
</comment>
<dbReference type="InterPro" id="IPR008915">
    <property type="entry name" value="Peptidase_M50"/>
</dbReference>
<evidence type="ECO:0000256" key="12">
    <source>
        <dbReference type="SAM" id="Phobius"/>
    </source>
</evidence>
<keyword evidence="15" id="KW-1185">Reference proteome</keyword>
<keyword evidence="8" id="KW-0862">Zinc</keyword>
<evidence type="ECO:0000256" key="4">
    <source>
        <dbReference type="ARBA" id="ARBA00022670"/>
    </source>
</evidence>
<evidence type="ECO:0000256" key="8">
    <source>
        <dbReference type="ARBA" id="ARBA00022833"/>
    </source>
</evidence>
<feature type="transmembrane region" description="Helical" evidence="12">
    <location>
        <begin position="25"/>
        <end position="49"/>
    </location>
</feature>
<dbReference type="AlphaFoldDB" id="A0A6L5QLZ5"/>
<feature type="transmembrane region" description="Helical" evidence="12">
    <location>
        <begin position="61"/>
        <end position="80"/>
    </location>
</feature>
<keyword evidence="10" id="KW-0482">Metalloprotease</keyword>
<keyword evidence="6" id="KW-0479">Metal-binding</keyword>
<evidence type="ECO:0000256" key="1">
    <source>
        <dbReference type="ARBA" id="ARBA00001947"/>
    </source>
</evidence>
<dbReference type="GO" id="GO:0008237">
    <property type="term" value="F:metallopeptidase activity"/>
    <property type="evidence" value="ECO:0007669"/>
    <property type="project" value="UniProtKB-KW"/>
</dbReference>
<feature type="transmembrane region" description="Helical" evidence="12">
    <location>
        <begin position="119"/>
        <end position="136"/>
    </location>
</feature>
<feature type="domain" description="Peptidase M50" evidence="13">
    <location>
        <begin position="40"/>
        <end position="112"/>
    </location>
</feature>
<dbReference type="EMBL" id="WKJM01000024">
    <property type="protein sequence ID" value="MRX10790.1"/>
    <property type="molecule type" value="Genomic_DNA"/>
</dbReference>
<organism evidence="14 15">
    <name type="scientific">Duganella alba</name>
    <dbReference type="NCBI Taxonomy" id="2666081"/>
    <lineage>
        <taxon>Bacteria</taxon>
        <taxon>Pseudomonadati</taxon>
        <taxon>Pseudomonadota</taxon>
        <taxon>Betaproteobacteria</taxon>
        <taxon>Burkholderiales</taxon>
        <taxon>Oxalobacteraceae</taxon>
        <taxon>Telluria group</taxon>
        <taxon>Duganella</taxon>
    </lineage>
</organism>
<dbReference type="GO" id="GO:0006508">
    <property type="term" value="P:proteolysis"/>
    <property type="evidence" value="ECO:0007669"/>
    <property type="project" value="UniProtKB-KW"/>
</dbReference>
<proteinExistence type="inferred from homology"/>
<sequence>MGKLIIWLLAAGKMGKLLTTCGTMLISIVVYSWVFGWRYAAGFVALIFVHEMGHYVAARQRGLDVGAPTFIPFVGAWIALKELPHDVETEAYIGFAGPLAGTLASVACYFIARDQDSNLLLALAYSGCMINLFNLIPVSPLDGGRITAIISPKVWLAGVPLLAALFFYHPSPMLILVAVLAYPQLKEAIWGNPDKAAANYYDVPRDTRINYGVMYLGLVAFLAMMSYSIHNMLDGSVN</sequence>
<dbReference type="Proteomes" id="UP000481037">
    <property type="component" value="Unassembled WGS sequence"/>
</dbReference>
<evidence type="ECO:0000256" key="10">
    <source>
        <dbReference type="ARBA" id="ARBA00023049"/>
    </source>
</evidence>
<accession>A0A6L5QLZ5</accession>
<reference evidence="14 15" key="1">
    <citation type="submission" date="2019-11" db="EMBL/GenBank/DDBJ databases">
        <title>Novel species isolated from a subtropical stream in China.</title>
        <authorList>
            <person name="Lu H."/>
        </authorList>
    </citation>
    <scope>NUCLEOTIDE SEQUENCE [LARGE SCALE GENOMIC DNA]</scope>
    <source>
        <strain evidence="14 15">FT25W</strain>
    </source>
</reference>
<keyword evidence="5 12" id="KW-0812">Transmembrane</keyword>
<keyword evidence="9 12" id="KW-1133">Transmembrane helix</keyword>
<evidence type="ECO:0000313" key="15">
    <source>
        <dbReference type="Proteomes" id="UP000481037"/>
    </source>
</evidence>
<evidence type="ECO:0000313" key="14">
    <source>
        <dbReference type="EMBL" id="MRX10790.1"/>
    </source>
</evidence>
<evidence type="ECO:0000256" key="7">
    <source>
        <dbReference type="ARBA" id="ARBA00022801"/>
    </source>
</evidence>
<comment type="caution">
    <text evidence="14">The sequence shown here is derived from an EMBL/GenBank/DDBJ whole genome shotgun (WGS) entry which is preliminary data.</text>
</comment>
<keyword evidence="4 14" id="KW-0645">Protease</keyword>
<protein>
    <submittedName>
        <fullName evidence="14">Site-2 protease family protein</fullName>
    </submittedName>
</protein>
<feature type="transmembrane region" description="Helical" evidence="12">
    <location>
        <begin position="156"/>
        <end position="182"/>
    </location>
</feature>
<feature type="transmembrane region" description="Helical" evidence="12">
    <location>
        <begin position="92"/>
        <end position="112"/>
    </location>
</feature>
<evidence type="ECO:0000256" key="9">
    <source>
        <dbReference type="ARBA" id="ARBA00022989"/>
    </source>
</evidence>
<gene>
    <name evidence="14" type="ORF">GJ697_23450</name>
</gene>
<comment type="subcellular location">
    <subcellularLocation>
        <location evidence="2">Membrane</location>
        <topology evidence="2">Multi-pass membrane protein</topology>
    </subcellularLocation>
</comment>
<dbReference type="GO" id="GO:0016020">
    <property type="term" value="C:membrane"/>
    <property type="evidence" value="ECO:0007669"/>
    <property type="project" value="UniProtKB-SubCell"/>
</dbReference>
<dbReference type="GO" id="GO:0046872">
    <property type="term" value="F:metal ion binding"/>
    <property type="evidence" value="ECO:0007669"/>
    <property type="project" value="UniProtKB-KW"/>
</dbReference>
<evidence type="ECO:0000259" key="13">
    <source>
        <dbReference type="Pfam" id="PF02163"/>
    </source>
</evidence>
<evidence type="ECO:0000256" key="6">
    <source>
        <dbReference type="ARBA" id="ARBA00022723"/>
    </source>
</evidence>
<evidence type="ECO:0000256" key="11">
    <source>
        <dbReference type="ARBA" id="ARBA00023136"/>
    </source>
</evidence>
<dbReference type="Pfam" id="PF02163">
    <property type="entry name" value="Peptidase_M50"/>
    <property type="match status" value="1"/>
</dbReference>
<comment type="similarity">
    <text evidence="3">Belongs to the peptidase M50B family.</text>
</comment>
<evidence type="ECO:0000256" key="3">
    <source>
        <dbReference type="ARBA" id="ARBA00007931"/>
    </source>
</evidence>
<evidence type="ECO:0000256" key="2">
    <source>
        <dbReference type="ARBA" id="ARBA00004141"/>
    </source>
</evidence>
<dbReference type="CDD" id="cd06160">
    <property type="entry name" value="S2P-M50_like_2"/>
    <property type="match status" value="1"/>
</dbReference>
<keyword evidence="7" id="KW-0378">Hydrolase</keyword>
<keyword evidence="11 12" id="KW-0472">Membrane</keyword>
<evidence type="ECO:0000256" key="5">
    <source>
        <dbReference type="ARBA" id="ARBA00022692"/>
    </source>
</evidence>
<feature type="transmembrane region" description="Helical" evidence="12">
    <location>
        <begin position="209"/>
        <end position="229"/>
    </location>
</feature>